<reference evidence="10" key="1">
    <citation type="submission" date="2016-03" db="EMBL/GenBank/DDBJ databases">
        <authorList>
            <person name="Devillers H."/>
        </authorList>
    </citation>
    <scope>NUCLEOTIDE SEQUENCE [LARGE SCALE GENOMIC DNA]</scope>
</reference>
<comment type="similarity">
    <text evidence="3">Belongs to the BLI1 family.</text>
</comment>
<dbReference type="EMBL" id="LT598466">
    <property type="protein sequence ID" value="SCU85300.1"/>
    <property type="molecule type" value="Genomic_DNA"/>
</dbReference>
<keyword evidence="6" id="KW-0967">Endosome</keyword>
<evidence type="ECO:0000256" key="7">
    <source>
        <dbReference type="ARBA" id="ARBA00023054"/>
    </source>
</evidence>
<evidence type="ECO:0000256" key="5">
    <source>
        <dbReference type="ARBA" id="ARBA00022448"/>
    </source>
</evidence>
<dbReference type="OrthoDB" id="4059150at2759"/>
<evidence type="ECO:0000256" key="3">
    <source>
        <dbReference type="ARBA" id="ARBA00005266"/>
    </source>
</evidence>
<evidence type="ECO:0000313" key="10">
    <source>
        <dbReference type="Proteomes" id="UP000191024"/>
    </source>
</evidence>
<organism evidence="9 10">
    <name type="scientific">Lachancea mirantina</name>
    <dbReference type="NCBI Taxonomy" id="1230905"/>
    <lineage>
        <taxon>Eukaryota</taxon>
        <taxon>Fungi</taxon>
        <taxon>Dikarya</taxon>
        <taxon>Ascomycota</taxon>
        <taxon>Saccharomycotina</taxon>
        <taxon>Saccharomycetes</taxon>
        <taxon>Saccharomycetales</taxon>
        <taxon>Saccharomycetaceae</taxon>
        <taxon>Lachancea</taxon>
    </lineage>
</organism>
<proteinExistence type="inferred from homology"/>
<gene>
    <name evidence="9" type="ORF">LAMI_0C10770G</name>
</gene>
<dbReference type="STRING" id="1230905.A0A1G4J6F1"/>
<dbReference type="InterPro" id="IPR020491">
    <property type="entry name" value="BLI1"/>
</dbReference>
<dbReference type="Pfam" id="PF17324">
    <property type="entry name" value="BLI1"/>
    <property type="match status" value="1"/>
</dbReference>
<evidence type="ECO:0000256" key="8">
    <source>
        <dbReference type="ARBA" id="ARBA00032430"/>
    </source>
</evidence>
<dbReference type="AlphaFoldDB" id="A0A1G4J6F1"/>
<evidence type="ECO:0000313" key="9">
    <source>
        <dbReference type="EMBL" id="SCU85300.1"/>
    </source>
</evidence>
<keyword evidence="5" id="KW-0813">Transport</keyword>
<evidence type="ECO:0000256" key="6">
    <source>
        <dbReference type="ARBA" id="ARBA00022753"/>
    </source>
</evidence>
<protein>
    <recommendedName>
        <fullName evidence="4">Biogenesis of lysosome-related organelles complex 1 subunit BLI1</fullName>
    </recommendedName>
    <alternativeName>
        <fullName evidence="8">BLOC-1 interactor 1</fullName>
    </alternativeName>
</protein>
<evidence type="ECO:0000256" key="2">
    <source>
        <dbReference type="ARBA" id="ARBA00004177"/>
    </source>
</evidence>
<evidence type="ECO:0000256" key="4">
    <source>
        <dbReference type="ARBA" id="ARBA00015596"/>
    </source>
</evidence>
<keyword evidence="7" id="KW-0175">Coiled coil</keyword>
<comment type="function">
    <text evidence="1">Component of the biogenesis of lysosome-related organelles complex-1 (BLOC-1) involved in endosomal cargo sorting.</text>
</comment>
<accession>A0A1G4J6F1</accession>
<dbReference type="Proteomes" id="UP000191024">
    <property type="component" value="Chromosome C"/>
</dbReference>
<comment type="subcellular location">
    <subcellularLocation>
        <location evidence="2">Endosome</location>
    </subcellularLocation>
</comment>
<keyword evidence="10" id="KW-1185">Reference proteome</keyword>
<evidence type="ECO:0000256" key="1">
    <source>
        <dbReference type="ARBA" id="ARBA00002069"/>
    </source>
</evidence>
<sequence>MNEKALKKELEACIVQLQEIANVESAEAISGFEGTIERNYKKLEELKTKFILKNGDEDRDRAMDVLDQFDEKLSALETVVEYHEKLADEIDEVLREFKVKKELAENRLSRGRIV</sequence>
<dbReference type="GO" id="GO:0005768">
    <property type="term" value="C:endosome"/>
    <property type="evidence" value="ECO:0007669"/>
    <property type="project" value="UniProtKB-SubCell"/>
</dbReference>
<name>A0A1G4J6F1_9SACH</name>